<evidence type="ECO:0000313" key="5">
    <source>
        <dbReference type="Proteomes" id="UP000070442"/>
    </source>
</evidence>
<comment type="caution">
    <text evidence="4">The sequence shown here is derived from an EMBL/GenBank/DDBJ whole genome shotgun (WGS) entry which is preliminary data.</text>
</comment>
<feature type="region of interest" description="Disordered" evidence="1">
    <location>
        <begin position="149"/>
        <end position="185"/>
    </location>
</feature>
<sequence>MKMMKTKERIKMKNKLKIVAMALCFLSISSQAFATGKSNINDYGTDVKEETIVSSDTPQYQDTQEQNKKIVPFDPSKKNDIHESRGRIIMNVDQKGNDFNSRGNKFDLIPFTTANGTTLKLLVNYDEYSEDVVLLGTTDEQELASMTKNLTEETREREKEREEFQKESRKLREENREKLQEEKRLEKEKKKQIQRMLMLPIILGGVAVALVLKYLKKKKEANEEGLEDEGDVLAEDMEDEFIEAEDEFDDDDEE</sequence>
<keyword evidence="2" id="KW-0472">Membrane</keyword>
<keyword evidence="5" id="KW-1185">Reference proteome</keyword>
<accession>A0A134AHH8</accession>
<evidence type="ECO:0000256" key="3">
    <source>
        <dbReference type="SAM" id="SignalP"/>
    </source>
</evidence>
<dbReference type="PATRIC" id="fig|755172.3.peg.605"/>
<dbReference type="Proteomes" id="UP000070442">
    <property type="component" value="Unassembled WGS sequence"/>
</dbReference>
<dbReference type="AlphaFoldDB" id="A0A134AHH8"/>
<feature type="compositionally biased region" description="Basic and acidic residues" evidence="1">
    <location>
        <begin position="150"/>
        <end position="185"/>
    </location>
</feature>
<proteinExistence type="predicted"/>
<feature type="chain" id="PRO_5007461548" evidence="3">
    <location>
        <begin position="35"/>
        <end position="254"/>
    </location>
</feature>
<protein>
    <submittedName>
        <fullName evidence="4">Uncharacterized protein</fullName>
    </submittedName>
</protein>
<organism evidence="4 5">
    <name type="scientific">Aedoeadaptatus coxii</name>
    <dbReference type="NCBI Taxonomy" id="755172"/>
    <lineage>
        <taxon>Bacteria</taxon>
        <taxon>Bacillati</taxon>
        <taxon>Bacillota</taxon>
        <taxon>Tissierellia</taxon>
        <taxon>Tissierellales</taxon>
        <taxon>Peptoniphilaceae</taxon>
        <taxon>Aedoeadaptatus</taxon>
    </lineage>
</organism>
<reference evidence="5" key="1">
    <citation type="submission" date="2016-01" db="EMBL/GenBank/DDBJ databases">
        <authorList>
            <person name="Mitreva M."/>
            <person name="Pepin K.H."/>
            <person name="Mihindukulasuriya K.A."/>
            <person name="Fulton R."/>
            <person name="Fronick C."/>
            <person name="O'Laughlin M."/>
            <person name="Miner T."/>
            <person name="Herter B."/>
            <person name="Rosa B.A."/>
            <person name="Cordes M."/>
            <person name="Tomlinson C."/>
            <person name="Wollam A."/>
            <person name="Palsikar V.B."/>
            <person name="Mardis E.R."/>
            <person name="Wilson R.K."/>
        </authorList>
    </citation>
    <scope>NUCLEOTIDE SEQUENCE [LARGE SCALE GENOMIC DNA]</scope>
    <source>
        <strain evidence="5">DNF00729</strain>
    </source>
</reference>
<evidence type="ECO:0000313" key="4">
    <source>
        <dbReference type="EMBL" id="KXB67159.1"/>
    </source>
</evidence>
<name>A0A134AHH8_9FIRM</name>
<keyword evidence="2" id="KW-0812">Transmembrane</keyword>
<evidence type="ECO:0000256" key="2">
    <source>
        <dbReference type="SAM" id="Phobius"/>
    </source>
</evidence>
<feature type="signal peptide" evidence="3">
    <location>
        <begin position="1"/>
        <end position="34"/>
    </location>
</feature>
<dbReference type="EMBL" id="LSDG01000022">
    <property type="protein sequence ID" value="KXB67159.1"/>
    <property type="molecule type" value="Genomic_DNA"/>
</dbReference>
<feature type="compositionally biased region" description="Acidic residues" evidence="1">
    <location>
        <begin position="223"/>
        <end position="254"/>
    </location>
</feature>
<keyword evidence="3" id="KW-0732">Signal</keyword>
<keyword evidence="2" id="KW-1133">Transmembrane helix</keyword>
<dbReference type="STRING" id="755172.HMPREF1863_00631"/>
<evidence type="ECO:0000256" key="1">
    <source>
        <dbReference type="SAM" id="MobiDB-lite"/>
    </source>
</evidence>
<gene>
    <name evidence="4" type="ORF">HMPREF1863_00631</name>
</gene>
<feature type="region of interest" description="Disordered" evidence="1">
    <location>
        <begin position="220"/>
        <end position="254"/>
    </location>
</feature>
<feature type="transmembrane region" description="Helical" evidence="2">
    <location>
        <begin position="196"/>
        <end position="215"/>
    </location>
</feature>